<feature type="compositionally biased region" description="Basic and acidic residues" evidence="5">
    <location>
        <begin position="53"/>
        <end position="67"/>
    </location>
</feature>
<dbReference type="GO" id="GO:0005516">
    <property type="term" value="F:calmodulin binding"/>
    <property type="evidence" value="ECO:0007669"/>
    <property type="project" value="UniProtKB-KW"/>
</dbReference>
<evidence type="ECO:0000256" key="4">
    <source>
        <dbReference type="ARBA" id="ARBA00022860"/>
    </source>
</evidence>
<dbReference type="GO" id="GO:0000278">
    <property type="term" value="P:mitotic cell cycle"/>
    <property type="evidence" value="ECO:0007669"/>
    <property type="project" value="TreeGrafter"/>
</dbReference>
<organism evidence="6 7">
    <name type="scientific">Triparma columacea</name>
    <dbReference type="NCBI Taxonomy" id="722753"/>
    <lineage>
        <taxon>Eukaryota</taxon>
        <taxon>Sar</taxon>
        <taxon>Stramenopiles</taxon>
        <taxon>Ochrophyta</taxon>
        <taxon>Bolidophyceae</taxon>
        <taxon>Parmales</taxon>
        <taxon>Triparmaceae</taxon>
        <taxon>Triparma</taxon>
    </lineage>
</organism>
<keyword evidence="3" id="KW-0677">Repeat</keyword>
<dbReference type="AlphaFoldDB" id="A0A9W7L5M0"/>
<sequence length="460" mass="53079">MDSSSLINDDLSSPSSPLPPSAPHTYPPASSNQSPPAPDDGVENTPVREKRTLSSLADVDHDYHPTLDDSMTVTTGNSYGTLSYHVPAVKPLMFSPVTFISTSRSTHSDVMSISNTTRAVAITTRPSNQYLRARLPYSETAAFKQMPKGIDPKHMTILEKQAERQSRARHNRELHLEHKIFMERLKQERDNRLKIESGAAIHIQKILRGFLARPKTDFVHELKETRSAQRLLKNSKTKLTHDLLEMTERVGLQPIPGLTLNSRRMMEREKQEKELKHLEDMEAASVQLQSVMRAKLGRKRVNLIRDDHIKKEQTNAATVIQRCERGKWGREVYKKMIRKEQEEAITRIQARIRLKRGRLESEQKKKVHQRKRRENNAAMTVQAIFRGKMSRRKVTAPSYEKVYHRRQQSMYLQMEKSGMDFVDLGEDDTRTGSSYFKFKKKKGIHRGNTVKNMTLMEEQE</sequence>
<dbReference type="PANTHER" id="PTHR22706">
    <property type="entry name" value="ASSEMBLY FACTOR FOR SPINDLE MICROTUBULES"/>
    <property type="match status" value="1"/>
</dbReference>
<comment type="caution">
    <text evidence="6">The sequence shown here is derived from an EMBL/GenBank/DDBJ whole genome shotgun (WGS) entry which is preliminary data.</text>
</comment>
<keyword evidence="7" id="KW-1185">Reference proteome</keyword>
<keyword evidence="4" id="KW-0112">Calmodulin-binding</keyword>
<name>A0A9W7L5M0_9STRA</name>
<proteinExistence type="predicted"/>
<gene>
    <name evidence="6" type="ORF">TrCOL_g13249</name>
</gene>
<feature type="region of interest" description="Disordered" evidence="5">
    <location>
        <begin position="53"/>
        <end position="72"/>
    </location>
</feature>
<dbReference type="GO" id="GO:0005737">
    <property type="term" value="C:cytoplasm"/>
    <property type="evidence" value="ECO:0007669"/>
    <property type="project" value="UniProtKB-SubCell"/>
</dbReference>
<evidence type="ECO:0000256" key="5">
    <source>
        <dbReference type="SAM" id="MobiDB-lite"/>
    </source>
</evidence>
<dbReference type="Proteomes" id="UP001165065">
    <property type="component" value="Unassembled WGS sequence"/>
</dbReference>
<feature type="compositionally biased region" description="Pro residues" evidence="5">
    <location>
        <begin position="16"/>
        <end position="26"/>
    </location>
</feature>
<dbReference type="GO" id="GO:0007051">
    <property type="term" value="P:spindle organization"/>
    <property type="evidence" value="ECO:0007669"/>
    <property type="project" value="TreeGrafter"/>
</dbReference>
<dbReference type="Gene3D" id="1.20.5.190">
    <property type="match status" value="1"/>
</dbReference>
<dbReference type="SMART" id="SM00015">
    <property type="entry name" value="IQ"/>
    <property type="match status" value="4"/>
</dbReference>
<evidence type="ECO:0000313" key="7">
    <source>
        <dbReference type="Proteomes" id="UP001165065"/>
    </source>
</evidence>
<dbReference type="EMBL" id="BRYA01000036">
    <property type="protein sequence ID" value="GMI33957.1"/>
    <property type="molecule type" value="Genomic_DNA"/>
</dbReference>
<evidence type="ECO:0000256" key="1">
    <source>
        <dbReference type="ARBA" id="ARBA00004496"/>
    </source>
</evidence>
<evidence type="ECO:0000313" key="6">
    <source>
        <dbReference type="EMBL" id="GMI33957.1"/>
    </source>
</evidence>
<dbReference type="OrthoDB" id="193470at2759"/>
<dbReference type="PROSITE" id="PS50096">
    <property type="entry name" value="IQ"/>
    <property type="match status" value="5"/>
</dbReference>
<feature type="compositionally biased region" description="Low complexity" evidence="5">
    <location>
        <begin position="1"/>
        <end position="15"/>
    </location>
</feature>
<comment type="subcellular location">
    <subcellularLocation>
        <location evidence="1">Cytoplasm</location>
    </subcellularLocation>
</comment>
<protein>
    <submittedName>
        <fullName evidence="6">Uncharacterized protein</fullName>
    </submittedName>
</protein>
<keyword evidence="2" id="KW-0963">Cytoplasm</keyword>
<dbReference type="InterPro" id="IPR051185">
    <property type="entry name" value="ASPM"/>
</dbReference>
<dbReference type="PANTHER" id="PTHR22706:SF1">
    <property type="entry name" value="ASSEMBLY FACTOR FOR SPINDLE MICROTUBULES"/>
    <property type="match status" value="1"/>
</dbReference>
<evidence type="ECO:0000256" key="2">
    <source>
        <dbReference type="ARBA" id="ARBA00022490"/>
    </source>
</evidence>
<feature type="region of interest" description="Disordered" evidence="5">
    <location>
        <begin position="1"/>
        <end position="45"/>
    </location>
</feature>
<evidence type="ECO:0000256" key="3">
    <source>
        <dbReference type="ARBA" id="ARBA00022737"/>
    </source>
</evidence>
<dbReference type="GO" id="GO:0051295">
    <property type="term" value="P:establishment of meiotic spindle localization"/>
    <property type="evidence" value="ECO:0007669"/>
    <property type="project" value="TreeGrafter"/>
</dbReference>
<dbReference type="InterPro" id="IPR000048">
    <property type="entry name" value="IQ_motif_EF-hand-BS"/>
</dbReference>
<accession>A0A9W7L5M0</accession>
<dbReference type="GO" id="GO:0000922">
    <property type="term" value="C:spindle pole"/>
    <property type="evidence" value="ECO:0007669"/>
    <property type="project" value="TreeGrafter"/>
</dbReference>
<reference evidence="7" key="1">
    <citation type="journal article" date="2023" name="Commun. Biol.">
        <title>Genome analysis of Parmales, the sister group of diatoms, reveals the evolutionary specialization of diatoms from phago-mixotrophs to photoautotrophs.</title>
        <authorList>
            <person name="Ban H."/>
            <person name="Sato S."/>
            <person name="Yoshikawa S."/>
            <person name="Yamada K."/>
            <person name="Nakamura Y."/>
            <person name="Ichinomiya M."/>
            <person name="Sato N."/>
            <person name="Blanc-Mathieu R."/>
            <person name="Endo H."/>
            <person name="Kuwata A."/>
            <person name="Ogata H."/>
        </authorList>
    </citation>
    <scope>NUCLEOTIDE SEQUENCE [LARGE SCALE GENOMIC DNA]</scope>
</reference>
<dbReference type="Pfam" id="PF00612">
    <property type="entry name" value="IQ"/>
    <property type="match status" value="2"/>
</dbReference>